<dbReference type="GO" id="GO:0009289">
    <property type="term" value="C:pilus"/>
    <property type="evidence" value="ECO:0007669"/>
    <property type="project" value="UniProtKB-SubCell"/>
</dbReference>
<dbReference type="SUPFAM" id="SSF49401">
    <property type="entry name" value="Bacterial adhesins"/>
    <property type="match status" value="1"/>
</dbReference>
<feature type="signal peptide" evidence="5">
    <location>
        <begin position="1"/>
        <end position="23"/>
    </location>
</feature>
<reference evidence="6 7" key="1">
    <citation type="submission" date="2020-04" db="EMBL/GenBank/DDBJ databases">
        <title>Paraburkholderia sp. G-4-1-8 isolated from soil.</title>
        <authorList>
            <person name="Dahal R.H."/>
        </authorList>
    </citation>
    <scope>NUCLEOTIDE SEQUENCE [LARGE SCALE GENOMIC DNA]</scope>
    <source>
        <strain evidence="6 7">G-4-1-8</strain>
    </source>
</reference>
<dbReference type="PANTHER" id="PTHR33420:SF3">
    <property type="entry name" value="FIMBRIAL SUBUNIT ELFA"/>
    <property type="match status" value="1"/>
</dbReference>
<evidence type="ECO:0000256" key="2">
    <source>
        <dbReference type="ARBA" id="ARBA00006671"/>
    </source>
</evidence>
<dbReference type="GO" id="GO:0043709">
    <property type="term" value="P:cell adhesion involved in single-species biofilm formation"/>
    <property type="evidence" value="ECO:0007669"/>
    <property type="project" value="TreeGrafter"/>
</dbReference>
<proteinExistence type="inferred from homology"/>
<keyword evidence="3 5" id="KW-0732">Signal</keyword>
<dbReference type="PANTHER" id="PTHR33420">
    <property type="entry name" value="FIMBRIAL SUBUNIT ELFA-RELATED"/>
    <property type="match status" value="1"/>
</dbReference>
<evidence type="ECO:0000313" key="7">
    <source>
        <dbReference type="Proteomes" id="UP000583127"/>
    </source>
</evidence>
<dbReference type="InterPro" id="IPR039458">
    <property type="entry name" value="FimA-like"/>
</dbReference>
<dbReference type="Pfam" id="PF16970">
    <property type="entry name" value="FimA"/>
    <property type="match status" value="1"/>
</dbReference>
<comment type="similarity">
    <text evidence="2">Belongs to the fimbrial protein family.</text>
</comment>
<dbReference type="InterPro" id="IPR008966">
    <property type="entry name" value="Adhesion_dom_sf"/>
</dbReference>
<dbReference type="InterPro" id="IPR050263">
    <property type="entry name" value="Bact_Fimbrial_Adh_Pro"/>
</dbReference>
<accession>A0A7X9ZZY0</accession>
<evidence type="ECO:0000256" key="1">
    <source>
        <dbReference type="ARBA" id="ARBA00004561"/>
    </source>
</evidence>
<comment type="caution">
    <text evidence="6">The sequence shown here is derived from an EMBL/GenBank/DDBJ whole genome shotgun (WGS) entry which is preliminary data.</text>
</comment>
<dbReference type="AlphaFoldDB" id="A0A7X9ZZY0"/>
<organism evidence="6 7">
    <name type="scientific">Paraburkholderia antibiotica</name>
    <dbReference type="NCBI Taxonomy" id="2728839"/>
    <lineage>
        <taxon>Bacteria</taxon>
        <taxon>Pseudomonadati</taxon>
        <taxon>Pseudomonadota</taxon>
        <taxon>Betaproteobacteria</taxon>
        <taxon>Burkholderiales</taxon>
        <taxon>Burkholderiaceae</taxon>
        <taxon>Paraburkholderia</taxon>
    </lineage>
</organism>
<keyword evidence="4" id="KW-0281">Fimbrium</keyword>
<evidence type="ECO:0000256" key="4">
    <source>
        <dbReference type="ARBA" id="ARBA00023263"/>
    </source>
</evidence>
<dbReference type="InterPro" id="IPR036937">
    <property type="entry name" value="Adhesion_dom_fimbrial_sf"/>
</dbReference>
<feature type="chain" id="PRO_5031146210" evidence="5">
    <location>
        <begin position="24"/>
        <end position="180"/>
    </location>
</feature>
<sequence>MKQSLRAIAAFGVLGLASLGAHAADGTITFNGMVTAQTCTINGNGSGSNDFTVTLPTVSASTLAAAGDTAGRTPFNIALTNCTPASGNVHTFFEQGPTIDATTGDLILANGGATNVQLHLQNSDLSDIALNGDDGTQNSLSVAISSAGAATLPYYVEYKATGAATPGAADSSVMYTMSYQ</sequence>
<dbReference type="EMBL" id="JABBFZ010000017">
    <property type="protein sequence ID" value="NML33940.1"/>
    <property type="molecule type" value="Genomic_DNA"/>
</dbReference>
<keyword evidence="7" id="KW-1185">Reference proteome</keyword>
<evidence type="ECO:0000256" key="3">
    <source>
        <dbReference type="ARBA" id="ARBA00022729"/>
    </source>
</evidence>
<comment type="subcellular location">
    <subcellularLocation>
        <location evidence="1">Fimbrium</location>
    </subcellularLocation>
</comment>
<dbReference type="RefSeq" id="WP_169500131.1">
    <property type="nucleotide sequence ID" value="NZ_JABBFZ010000017.1"/>
</dbReference>
<gene>
    <name evidence="6" type="ORF">HHL14_24300</name>
</gene>
<evidence type="ECO:0000256" key="5">
    <source>
        <dbReference type="SAM" id="SignalP"/>
    </source>
</evidence>
<dbReference type="Proteomes" id="UP000583127">
    <property type="component" value="Unassembled WGS sequence"/>
</dbReference>
<evidence type="ECO:0000313" key="6">
    <source>
        <dbReference type="EMBL" id="NML33940.1"/>
    </source>
</evidence>
<dbReference type="Gene3D" id="2.60.40.1090">
    <property type="entry name" value="Fimbrial-type adhesion domain"/>
    <property type="match status" value="1"/>
</dbReference>
<protein>
    <submittedName>
        <fullName evidence="6">Type 1 fimbrial protein</fullName>
    </submittedName>
</protein>
<name>A0A7X9ZZY0_9BURK</name>